<name>A0ABQ9UAV1_SAGOE</name>
<gene>
    <name evidence="1" type="ORF">P7K49_027951</name>
</gene>
<keyword evidence="2" id="KW-1185">Reference proteome</keyword>
<sequence length="57" mass="6212">MEIGSASADKQWCSLLLQRWQDSAEVPQPPDLSEIGRSAQGQVVSDAAQTHSLFDII</sequence>
<protein>
    <submittedName>
        <fullName evidence="1">Uncharacterized protein</fullName>
    </submittedName>
</protein>
<reference evidence="1 2" key="1">
    <citation type="submission" date="2023-05" db="EMBL/GenBank/DDBJ databases">
        <title>B98-5 Cell Line De Novo Hybrid Assembly: An Optical Mapping Approach.</title>
        <authorList>
            <person name="Kananen K."/>
            <person name="Auerbach J.A."/>
            <person name="Kautto E."/>
            <person name="Blachly J.S."/>
        </authorList>
    </citation>
    <scope>NUCLEOTIDE SEQUENCE [LARGE SCALE GENOMIC DNA]</scope>
    <source>
        <strain evidence="1">B95-8</strain>
        <tissue evidence="1">Cell line</tissue>
    </source>
</reference>
<proteinExistence type="predicted"/>
<dbReference type="Proteomes" id="UP001266305">
    <property type="component" value="Unassembled WGS sequence"/>
</dbReference>
<dbReference type="EMBL" id="JASSZA010000014">
    <property type="protein sequence ID" value="KAK2094213.1"/>
    <property type="molecule type" value="Genomic_DNA"/>
</dbReference>
<accession>A0ABQ9UAV1</accession>
<evidence type="ECO:0000313" key="2">
    <source>
        <dbReference type="Proteomes" id="UP001266305"/>
    </source>
</evidence>
<evidence type="ECO:0000313" key="1">
    <source>
        <dbReference type="EMBL" id="KAK2094213.1"/>
    </source>
</evidence>
<organism evidence="1 2">
    <name type="scientific">Saguinus oedipus</name>
    <name type="common">Cotton-top tamarin</name>
    <name type="synonym">Oedipomidas oedipus</name>
    <dbReference type="NCBI Taxonomy" id="9490"/>
    <lineage>
        <taxon>Eukaryota</taxon>
        <taxon>Metazoa</taxon>
        <taxon>Chordata</taxon>
        <taxon>Craniata</taxon>
        <taxon>Vertebrata</taxon>
        <taxon>Euteleostomi</taxon>
        <taxon>Mammalia</taxon>
        <taxon>Eutheria</taxon>
        <taxon>Euarchontoglires</taxon>
        <taxon>Primates</taxon>
        <taxon>Haplorrhini</taxon>
        <taxon>Platyrrhini</taxon>
        <taxon>Cebidae</taxon>
        <taxon>Callitrichinae</taxon>
        <taxon>Saguinus</taxon>
    </lineage>
</organism>
<comment type="caution">
    <text evidence="1">The sequence shown here is derived from an EMBL/GenBank/DDBJ whole genome shotgun (WGS) entry which is preliminary data.</text>
</comment>